<keyword evidence="3" id="KW-1185">Reference proteome</keyword>
<name>A0A3N4HFJ6_ASCIM</name>
<protein>
    <submittedName>
        <fullName evidence="2">Uncharacterized protein</fullName>
    </submittedName>
</protein>
<evidence type="ECO:0000256" key="1">
    <source>
        <dbReference type="SAM" id="MobiDB-lite"/>
    </source>
</evidence>
<dbReference type="EMBL" id="ML119840">
    <property type="protein sequence ID" value="RPA72913.1"/>
    <property type="molecule type" value="Genomic_DNA"/>
</dbReference>
<feature type="region of interest" description="Disordered" evidence="1">
    <location>
        <begin position="1"/>
        <end position="38"/>
    </location>
</feature>
<evidence type="ECO:0000313" key="3">
    <source>
        <dbReference type="Proteomes" id="UP000275078"/>
    </source>
</evidence>
<proteinExistence type="predicted"/>
<evidence type="ECO:0000313" key="2">
    <source>
        <dbReference type="EMBL" id="RPA72913.1"/>
    </source>
</evidence>
<feature type="compositionally biased region" description="Basic residues" evidence="1">
    <location>
        <begin position="1"/>
        <end position="10"/>
    </location>
</feature>
<dbReference type="AlphaFoldDB" id="A0A3N4HFJ6"/>
<organism evidence="2 3">
    <name type="scientific">Ascobolus immersus RN42</name>
    <dbReference type="NCBI Taxonomy" id="1160509"/>
    <lineage>
        <taxon>Eukaryota</taxon>
        <taxon>Fungi</taxon>
        <taxon>Dikarya</taxon>
        <taxon>Ascomycota</taxon>
        <taxon>Pezizomycotina</taxon>
        <taxon>Pezizomycetes</taxon>
        <taxon>Pezizales</taxon>
        <taxon>Ascobolaceae</taxon>
        <taxon>Ascobolus</taxon>
    </lineage>
</organism>
<gene>
    <name evidence="2" type="ORF">BJ508DRAFT_419218</name>
</gene>
<feature type="compositionally biased region" description="Low complexity" evidence="1">
    <location>
        <begin position="11"/>
        <end position="20"/>
    </location>
</feature>
<reference evidence="2 3" key="1">
    <citation type="journal article" date="2018" name="Nat. Ecol. Evol.">
        <title>Pezizomycetes genomes reveal the molecular basis of ectomycorrhizal truffle lifestyle.</title>
        <authorList>
            <person name="Murat C."/>
            <person name="Payen T."/>
            <person name="Noel B."/>
            <person name="Kuo A."/>
            <person name="Morin E."/>
            <person name="Chen J."/>
            <person name="Kohler A."/>
            <person name="Krizsan K."/>
            <person name="Balestrini R."/>
            <person name="Da Silva C."/>
            <person name="Montanini B."/>
            <person name="Hainaut M."/>
            <person name="Levati E."/>
            <person name="Barry K.W."/>
            <person name="Belfiori B."/>
            <person name="Cichocki N."/>
            <person name="Clum A."/>
            <person name="Dockter R.B."/>
            <person name="Fauchery L."/>
            <person name="Guy J."/>
            <person name="Iotti M."/>
            <person name="Le Tacon F."/>
            <person name="Lindquist E.A."/>
            <person name="Lipzen A."/>
            <person name="Malagnac F."/>
            <person name="Mello A."/>
            <person name="Molinier V."/>
            <person name="Miyauchi S."/>
            <person name="Poulain J."/>
            <person name="Riccioni C."/>
            <person name="Rubini A."/>
            <person name="Sitrit Y."/>
            <person name="Splivallo R."/>
            <person name="Traeger S."/>
            <person name="Wang M."/>
            <person name="Zifcakova L."/>
            <person name="Wipf D."/>
            <person name="Zambonelli A."/>
            <person name="Paolocci F."/>
            <person name="Nowrousian M."/>
            <person name="Ottonello S."/>
            <person name="Baldrian P."/>
            <person name="Spatafora J.W."/>
            <person name="Henrissat B."/>
            <person name="Nagy L.G."/>
            <person name="Aury J.M."/>
            <person name="Wincker P."/>
            <person name="Grigoriev I.V."/>
            <person name="Bonfante P."/>
            <person name="Martin F.M."/>
        </authorList>
    </citation>
    <scope>NUCLEOTIDE SEQUENCE [LARGE SCALE GENOMIC DNA]</scope>
    <source>
        <strain evidence="2 3">RN42</strain>
    </source>
</reference>
<dbReference type="Proteomes" id="UP000275078">
    <property type="component" value="Unassembled WGS sequence"/>
</dbReference>
<sequence>MPNSRKRSRYNKSSYSSKGSKATKHSTGNTPEFESIESLYRDEPADLRHTRYRTMRGQKWGPQECLRPIFSSPKDLALLDWANLKFLGSVKSLDDIDPIQQAEDIPKASETDRSPALFKVRRTHGTMFYLSYNGTDYIRTDLHEKTNWKPNSYKLPSTFGGILTRSDSEPEISIPLDLYRLHTDHLVKFTAFASVLLPISCELSHAFSTKVVSRCFDPWSDIPRESDLDPRLDPWSFEENVWEEGGCIVDFLHKGLLNIYHNASTARFEQPAGFLERFRAGLIRREQVELFRLGLEVCMKEMSAFIFQLIRELSGEWYQLDPADEILTERGSRPQNWEPPIIESAWSGRVYTGHKKFCDRNRKRLEALERRLQGFMRFIADLRCESIETRILRYVEED</sequence>
<accession>A0A3N4HFJ6</accession>